<dbReference type="PANTHER" id="PTHR43133">
    <property type="entry name" value="RNA POLYMERASE ECF-TYPE SIGMA FACTO"/>
    <property type="match status" value="1"/>
</dbReference>
<dbReference type="Pfam" id="PF08281">
    <property type="entry name" value="Sigma70_r4_2"/>
    <property type="match status" value="1"/>
</dbReference>
<dbReference type="EMBL" id="PZZN01000004">
    <property type="protein sequence ID" value="PTM44162.1"/>
    <property type="molecule type" value="Genomic_DNA"/>
</dbReference>
<reference evidence="7 8" key="1">
    <citation type="submission" date="2018-04" db="EMBL/GenBank/DDBJ databases">
        <title>Genomic Encyclopedia of Type Strains, Phase III (KMG-III): the genomes of soil and plant-associated and newly described type strains.</title>
        <authorList>
            <person name="Whitman W."/>
        </authorList>
    </citation>
    <scope>NUCLEOTIDE SEQUENCE [LARGE SCALE GENOMIC DNA]</scope>
    <source>
        <strain evidence="7 8">NW12</strain>
    </source>
</reference>
<keyword evidence="2" id="KW-0805">Transcription regulation</keyword>
<keyword evidence="3" id="KW-0731">Sigma factor</keyword>
<dbReference type="InterPro" id="IPR013249">
    <property type="entry name" value="RNA_pol_sigma70_r4_t2"/>
</dbReference>
<dbReference type="Gene3D" id="1.10.1740.10">
    <property type="match status" value="1"/>
</dbReference>
<dbReference type="InterPro" id="IPR007627">
    <property type="entry name" value="RNA_pol_sigma70_r2"/>
</dbReference>
<dbReference type="GO" id="GO:0006352">
    <property type="term" value="P:DNA-templated transcription initiation"/>
    <property type="evidence" value="ECO:0007669"/>
    <property type="project" value="InterPro"/>
</dbReference>
<dbReference type="InterPro" id="IPR036388">
    <property type="entry name" value="WH-like_DNA-bd_sf"/>
</dbReference>
<proteinExistence type="inferred from homology"/>
<dbReference type="NCBIfam" id="TIGR02937">
    <property type="entry name" value="sigma70-ECF"/>
    <property type="match status" value="1"/>
</dbReference>
<evidence type="ECO:0000256" key="2">
    <source>
        <dbReference type="ARBA" id="ARBA00023015"/>
    </source>
</evidence>
<keyword evidence="4" id="KW-0804">Transcription</keyword>
<evidence type="ECO:0000256" key="3">
    <source>
        <dbReference type="ARBA" id="ARBA00023082"/>
    </source>
</evidence>
<feature type="domain" description="RNA polymerase sigma-70 region 2" evidence="5">
    <location>
        <begin position="20"/>
        <end position="83"/>
    </location>
</feature>
<accession>A0A2T4YLM4</accession>
<dbReference type="Proteomes" id="UP000240996">
    <property type="component" value="Unassembled WGS sequence"/>
</dbReference>
<keyword evidence="8" id="KW-1185">Reference proteome</keyword>
<evidence type="ECO:0000256" key="4">
    <source>
        <dbReference type="ARBA" id="ARBA00023163"/>
    </source>
</evidence>
<dbReference type="InterPro" id="IPR013325">
    <property type="entry name" value="RNA_pol_sigma_r2"/>
</dbReference>
<comment type="similarity">
    <text evidence="1">Belongs to the sigma-70 factor family. ECF subfamily.</text>
</comment>
<organism evidence="7 8">
    <name type="scientific">Sphingomonas aerolata</name>
    <dbReference type="NCBI Taxonomy" id="185951"/>
    <lineage>
        <taxon>Bacteria</taxon>
        <taxon>Pseudomonadati</taxon>
        <taxon>Pseudomonadota</taxon>
        <taxon>Alphaproteobacteria</taxon>
        <taxon>Sphingomonadales</taxon>
        <taxon>Sphingomonadaceae</taxon>
        <taxon>Sphingomonas</taxon>
    </lineage>
</organism>
<dbReference type="InterPro" id="IPR013324">
    <property type="entry name" value="RNA_pol_sigma_r3/r4-like"/>
</dbReference>
<evidence type="ECO:0000256" key="1">
    <source>
        <dbReference type="ARBA" id="ARBA00010641"/>
    </source>
</evidence>
<dbReference type="InterPro" id="IPR039425">
    <property type="entry name" value="RNA_pol_sigma-70-like"/>
</dbReference>
<evidence type="ECO:0000313" key="8">
    <source>
        <dbReference type="Proteomes" id="UP000240996"/>
    </source>
</evidence>
<evidence type="ECO:0000259" key="6">
    <source>
        <dbReference type="Pfam" id="PF08281"/>
    </source>
</evidence>
<name>A0A2T4YLM4_9SPHN</name>
<protein>
    <submittedName>
        <fullName evidence="7">RNA polymerase sigma-70 factor (ECF subfamily)</fullName>
    </submittedName>
</protein>
<evidence type="ECO:0000313" key="7">
    <source>
        <dbReference type="EMBL" id="PTM44162.1"/>
    </source>
</evidence>
<dbReference type="Pfam" id="PF04542">
    <property type="entry name" value="Sigma70_r2"/>
    <property type="match status" value="1"/>
</dbReference>
<evidence type="ECO:0000259" key="5">
    <source>
        <dbReference type="Pfam" id="PF04542"/>
    </source>
</evidence>
<dbReference type="GO" id="GO:0003677">
    <property type="term" value="F:DNA binding"/>
    <property type="evidence" value="ECO:0007669"/>
    <property type="project" value="InterPro"/>
</dbReference>
<dbReference type="AlphaFoldDB" id="A0A2T4YLM4"/>
<gene>
    <name evidence="7" type="ORF">C8J24_3436</name>
</gene>
<dbReference type="CDD" id="cd06171">
    <property type="entry name" value="Sigma70_r4"/>
    <property type="match status" value="1"/>
</dbReference>
<feature type="domain" description="RNA polymerase sigma factor 70 region 4 type 2" evidence="6">
    <location>
        <begin position="117"/>
        <end position="168"/>
    </location>
</feature>
<dbReference type="PANTHER" id="PTHR43133:SF63">
    <property type="entry name" value="RNA POLYMERASE SIGMA FACTOR FECI-RELATED"/>
    <property type="match status" value="1"/>
</dbReference>
<dbReference type="InterPro" id="IPR014284">
    <property type="entry name" value="RNA_pol_sigma-70_dom"/>
</dbReference>
<dbReference type="SUPFAM" id="SSF88946">
    <property type="entry name" value="Sigma2 domain of RNA polymerase sigma factors"/>
    <property type="match status" value="1"/>
</dbReference>
<comment type="caution">
    <text evidence="7">The sequence shown here is derived from an EMBL/GenBank/DDBJ whole genome shotgun (WGS) entry which is preliminary data.</text>
</comment>
<sequence>MMKHRPPAGAMPARDLSAVMERMRPALMAFFVRRLSDPVQAEDLIQDLFIRMATMRGPATDNPEGYIFQAAANLLRDQYRRDATRYRYQQSRATDADLGVDPIDAERLLSARQSVGCVARTLGGLPDRTRQIFILYRLEGMQRKAIADAFGISVSAVEKHIANAMRALLAAMGDS</sequence>
<dbReference type="SUPFAM" id="SSF88659">
    <property type="entry name" value="Sigma3 and sigma4 domains of RNA polymerase sigma factors"/>
    <property type="match status" value="1"/>
</dbReference>
<dbReference type="GO" id="GO:0016987">
    <property type="term" value="F:sigma factor activity"/>
    <property type="evidence" value="ECO:0007669"/>
    <property type="project" value="UniProtKB-KW"/>
</dbReference>
<dbReference type="Gene3D" id="1.10.10.10">
    <property type="entry name" value="Winged helix-like DNA-binding domain superfamily/Winged helix DNA-binding domain"/>
    <property type="match status" value="1"/>
</dbReference>